<name>A0AAW8M9P0_9PSED</name>
<dbReference type="InterPro" id="IPR023797">
    <property type="entry name" value="RNA3'_phos_cyclase_dom"/>
</dbReference>
<dbReference type="Gene3D" id="3.65.10.20">
    <property type="entry name" value="RNA 3'-terminal phosphate cyclase domain"/>
    <property type="match status" value="1"/>
</dbReference>
<dbReference type="InterPro" id="IPR020719">
    <property type="entry name" value="RNA3'_term_phos_cycl-like_CS"/>
</dbReference>
<dbReference type="Proteomes" id="UP001252613">
    <property type="component" value="Unassembled WGS sequence"/>
</dbReference>
<dbReference type="GO" id="GO:0005737">
    <property type="term" value="C:cytoplasm"/>
    <property type="evidence" value="ECO:0007669"/>
    <property type="project" value="UniProtKB-SubCell"/>
</dbReference>
<dbReference type="InterPro" id="IPR036553">
    <property type="entry name" value="RPTC_insert"/>
</dbReference>
<dbReference type="SUPFAM" id="SSF52913">
    <property type="entry name" value="RNA 3'-terminal phosphate cyclase, RPTC, insert domain"/>
    <property type="match status" value="1"/>
</dbReference>
<dbReference type="InterPro" id="IPR013792">
    <property type="entry name" value="RNA3'P_cycl/enolpyr_Trfase_a/b"/>
</dbReference>
<dbReference type="PANTHER" id="PTHR11096:SF0">
    <property type="entry name" value="RNA 3'-TERMINAL PHOSPHATE CYCLASE"/>
    <property type="match status" value="1"/>
</dbReference>
<dbReference type="AlphaFoldDB" id="A0AAW8M9P0"/>
<dbReference type="Pfam" id="PF01137">
    <property type="entry name" value="RTC"/>
    <property type="match status" value="1"/>
</dbReference>
<keyword evidence="5" id="KW-0963">Cytoplasm</keyword>
<sequence length="363" mass="38162">MGQDLILIDGTDGGGQVLRTALSLSMITGQAFRMTGIRGKRSRPGLLRQHLTAVRAAAEICGAETLGAELNSTAIEFHPGDIKAGEYSFAIGTAGSTMLVLQTLLPALLQACGPSTVRITGGTHNPAAPPFEFIEQAWLPLIRRMGAQVELTLLNHGFVPCGGGLIEAIVRPSTLKPLELDGGREPATIVSAGALVSGIPVSIGNRELDRLSARLKIERRDLSVTDLGDQAGPGNVVSITATKAGVTEVFASIGQARVRAEQVADVAVDEFTAWTQSNAAVGNRLADQLMLPMAIAGAGKLTTERLSNHIRTNAAVIQQFIAVDVRLTQLCDQGNTELLPPAWANGLDYPSSCFSITMVRSAP</sequence>
<organism evidence="9 10">
    <name type="scientific">Pseudomonas brassicacearum</name>
    <dbReference type="NCBI Taxonomy" id="930166"/>
    <lineage>
        <taxon>Bacteria</taxon>
        <taxon>Pseudomonadati</taxon>
        <taxon>Pseudomonadota</taxon>
        <taxon>Gammaproteobacteria</taxon>
        <taxon>Pseudomonadales</taxon>
        <taxon>Pseudomonadaceae</taxon>
        <taxon>Pseudomonas</taxon>
    </lineage>
</organism>
<feature type="binding site" evidence="5">
    <location>
        <position position="102"/>
    </location>
    <ligand>
        <name>ATP</name>
        <dbReference type="ChEBI" id="CHEBI:30616"/>
    </ligand>
</feature>
<dbReference type="SUPFAM" id="SSF55205">
    <property type="entry name" value="EPT/RTPC-like"/>
    <property type="match status" value="2"/>
</dbReference>
<evidence type="ECO:0000256" key="3">
    <source>
        <dbReference type="ARBA" id="ARBA00022741"/>
    </source>
</evidence>
<dbReference type="PANTHER" id="PTHR11096">
    <property type="entry name" value="RNA 3' TERMINAL PHOSPHATE CYCLASE"/>
    <property type="match status" value="1"/>
</dbReference>
<keyword evidence="2 5" id="KW-0436">Ligase</keyword>
<accession>A0AAW8M9P0</accession>
<comment type="similarity">
    <text evidence="1 5">Belongs to the RNA 3'-terminal cyclase family. Type 1 subfamily.</text>
</comment>
<dbReference type="HAMAP" id="MF_00200">
    <property type="entry name" value="RTC"/>
    <property type="match status" value="1"/>
</dbReference>
<evidence type="ECO:0000256" key="6">
    <source>
        <dbReference type="NCBIfam" id="TIGR03399"/>
    </source>
</evidence>
<dbReference type="InterPro" id="IPR000228">
    <property type="entry name" value="RNA3'_term_phos_cyc"/>
</dbReference>
<dbReference type="NCBIfam" id="TIGR03399">
    <property type="entry name" value="RNA_3prim_cycl"/>
    <property type="match status" value="1"/>
</dbReference>
<dbReference type="RefSeq" id="WP_310359627.1">
    <property type="nucleotide sequence ID" value="NZ_JAVDVC010000003.1"/>
</dbReference>
<dbReference type="EC" id="6.5.1.4" evidence="5 6"/>
<dbReference type="PROSITE" id="PS01287">
    <property type="entry name" value="RTC"/>
    <property type="match status" value="1"/>
</dbReference>
<reference evidence="9" key="1">
    <citation type="submission" date="2023-07" db="EMBL/GenBank/DDBJ databases">
        <title>Sorghum-associated microbial communities from plants grown in Nebraska, USA.</title>
        <authorList>
            <person name="Schachtman D."/>
        </authorList>
    </citation>
    <scope>NUCLEOTIDE SEQUENCE</scope>
    <source>
        <strain evidence="9">3432</strain>
    </source>
</reference>
<evidence type="ECO:0000259" key="7">
    <source>
        <dbReference type="Pfam" id="PF01137"/>
    </source>
</evidence>
<dbReference type="InterPro" id="IPR017770">
    <property type="entry name" value="RNA3'_term_phos_cyc_type_1"/>
</dbReference>
<evidence type="ECO:0000256" key="2">
    <source>
        <dbReference type="ARBA" id="ARBA00022598"/>
    </source>
</evidence>
<evidence type="ECO:0000313" key="9">
    <source>
        <dbReference type="EMBL" id="MDR6958073.1"/>
    </source>
</evidence>
<dbReference type="Pfam" id="PF05189">
    <property type="entry name" value="RTC_insert"/>
    <property type="match status" value="1"/>
</dbReference>
<comment type="subcellular location">
    <subcellularLocation>
        <location evidence="5">Cytoplasm</location>
    </subcellularLocation>
</comment>
<dbReference type="InterPro" id="IPR037136">
    <property type="entry name" value="RNA3'_phos_cyclase_dom_sf"/>
</dbReference>
<dbReference type="GO" id="GO:0005524">
    <property type="term" value="F:ATP binding"/>
    <property type="evidence" value="ECO:0007669"/>
    <property type="project" value="UniProtKB-KW"/>
</dbReference>
<evidence type="ECO:0000313" key="10">
    <source>
        <dbReference type="Proteomes" id="UP001252613"/>
    </source>
</evidence>
<evidence type="ECO:0000256" key="1">
    <source>
        <dbReference type="ARBA" id="ARBA00009206"/>
    </source>
</evidence>
<keyword evidence="5" id="KW-0067">ATP-binding</keyword>
<dbReference type="GO" id="GO:0003963">
    <property type="term" value="F:RNA-3'-phosphate cyclase activity"/>
    <property type="evidence" value="ECO:0007669"/>
    <property type="project" value="UniProtKB-UniRule"/>
</dbReference>
<evidence type="ECO:0000256" key="4">
    <source>
        <dbReference type="ARBA" id="ARBA00024481"/>
    </source>
</evidence>
<dbReference type="GO" id="GO:0006396">
    <property type="term" value="P:RNA processing"/>
    <property type="evidence" value="ECO:0007669"/>
    <property type="project" value="UniProtKB-UniRule"/>
</dbReference>
<evidence type="ECO:0000256" key="5">
    <source>
        <dbReference type="HAMAP-Rule" id="MF_00200"/>
    </source>
</evidence>
<feature type="domain" description="RNA 3'-terminal phosphate cyclase" evidence="7">
    <location>
        <begin position="13"/>
        <end position="326"/>
    </location>
</feature>
<dbReference type="Gene3D" id="3.30.360.20">
    <property type="entry name" value="RNA 3'-terminal phosphate cyclase, insert domain"/>
    <property type="match status" value="1"/>
</dbReference>
<feature type="domain" description="RNA 3'-terminal phosphate cyclase insert" evidence="8">
    <location>
        <begin position="191"/>
        <end position="273"/>
    </location>
</feature>
<gene>
    <name evidence="5" type="primary">rtcA</name>
    <name evidence="9" type="ORF">J2W43_002054</name>
</gene>
<dbReference type="NCBIfam" id="NF003246">
    <property type="entry name" value="PRK04204.1-2"/>
    <property type="match status" value="1"/>
</dbReference>
<comment type="catalytic activity">
    <reaction evidence="4 5">
        <text>a 3'-end 3'-phospho-ribonucleotide-RNA + ATP = a 3'-end 2',3'-cyclophospho-ribonucleotide-RNA + AMP + diphosphate</text>
        <dbReference type="Rhea" id="RHEA:23976"/>
        <dbReference type="Rhea" id="RHEA-COMP:10463"/>
        <dbReference type="Rhea" id="RHEA-COMP:10464"/>
        <dbReference type="ChEBI" id="CHEBI:30616"/>
        <dbReference type="ChEBI" id="CHEBI:33019"/>
        <dbReference type="ChEBI" id="CHEBI:83062"/>
        <dbReference type="ChEBI" id="CHEBI:83064"/>
        <dbReference type="ChEBI" id="CHEBI:456215"/>
        <dbReference type="EC" id="6.5.1.4"/>
    </reaction>
</comment>
<dbReference type="InterPro" id="IPR013791">
    <property type="entry name" value="RNA3'-term_phos_cycl_insert"/>
</dbReference>
<feature type="active site" description="Tele-AMP-histidine intermediate" evidence="5">
    <location>
        <position position="309"/>
    </location>
</feature>
<proteinExistence type="inferred from homology"/>
<protein>
    <recommendedName>
        <fullName evidence="5 6">RNA 3'-terminal phosphate cyclase</fullName>
        <shortName evidence="5">RNA cyclase</shortName>
        <shortName evidence="5">RNA-3'-phosphate cyclase</shortName>
        <ecNumber evidence="5 6">6.5.1.4</ecNumber>
    </recommendedName>
</protein>
<evidence type="ECO:0000259" key="8">
    <source>
        <dbReference type="Pfam" id="PF05189"/>
    </source>
</evidence>
<comment type="caution">
    <text evidence="5">Lacks conserved residue(s) required for the propagation of feature annotation.</text>
</comment>
<comment type="caution">
    <text evidence="9">The sequence shown here is derived from an EMBL/GenBank/DDBJ whole genome shotgun (WGS) entry which is preliminary data.</text>
</comment>
<dbReference type="PIRSF" id="PIRSF005378">
    <property type="entry name" value="RNA3'_term_phos_cycl_euk"/>
    <property type="match status" value="1"/>
</dbReference>
<dbReference type="EMBL" id="JAVDVC010000003">
    <property type="protein sequence ID" value="MDR6958073.1"/>
    <property type="molecule type" value="Genomic_DNA"/>
</dbReference>
<comment type="function">
    <text evidence="5">Catalyzes the conversion of 3'-phosphate to a 2',3'-cyclic phosphodiester at the end of RNA. The mechanism of action of the enzyme occurs in 3 steps: (A) adenylation of the enzyme by ATP; (B) transfer of adenylate to an RNA-N3'P to produce RNA-N3'PP5'A; (C) and attack of the adjacent 2'-hydroxyl on the 3'-phosphorus in the diester linkage to produce the cyclic end product. The biological role of this enzyme is unknown but it is likely to function in some aspects of cellular RNA processing.</text>
</comment>
<keyword evidence="3 5" id="KW-0547">Nucleotide-binding</keyword>